<dbReference type="SUPFAM" id="SSF55781">
    <property type="entry name" value="GAF domain-like"/>
    <property type="match status" value="1"/>
</dbReference>
<proteinExistence type="predicted"/>
<feature type="domain" description="PAC" evidence="11">
    <location>
        <begin position="267"/>
        <end position="319"/>
    </location>
</feature>
<dbReference type="InterPro" id="IPR035965">
    <property type="entry name" value="PAS-like_dom_sf"/>
</dbReference>
<dbReference type="HOGENOM" id="CLU_000445_114_44_0"/>
<dbReference type="EC" id="2.7.13.3" evidence="2"/>
<dbReference type="Pfam" id="PF02518">
    <property type="entry name" value="HATPase_c"/>
    <property type="match status" value="1"/>
</dbReference>
<evidence type="ECO:0000256" key="1">
    <source>
        <dbReference type="ARBA" id="ARBA00000085"/>
    </source>
</evidence>
<dbReference type="KEGG" id="acm:AciX9_4319"/>
<keyword evidence="8" id="KW-0902">Two-component regulatory system</keyword>
<dbReference type="Gene3D" id="3.30.450.40">
    <property type="match status" value="1"/>
</dbReference>
<dbReference type="EMBL" id="CP002483">
    <property type="protein sequence ID" value="ADW71275.1"/>
    <property type="molecule type" value="Genomic_DNA"/>
</dbReference>
<dbReference type="Pfam" id="PF00989">
    <property type="entry name" value="PAS"/>
    <property type="match status" value="1"/>
</dbReference>
<evidence type="ECO:0000256" key="7">
    <source>
        <dbReference type="ARBA" id="ARBA00022840"/>
    </source>
</evidence>
<keyword evidence="5" id="KW-0547">Nucleotide-binding</keyword>
<dbReference type="InterPro" id="IPR029016">
    <property type="entry name" value="GAF-like_dom_sf"/>
</dbReference>
<dbReference type="InterPro" id="IPR000700">
    <property type="entry name" value="PAS-assoc_C"/>
</dbReference>
<dbReference type="Gene3D" id="3.30.565.10">
    <property type="entry name" value="Histidine kinase-like ATPase, C-terminal domain"/>
    <property type="match status" value="1"/>
</dbReference>
<dbReference type="SMART" id="SM00387">
    <property type="entry name" value="HATPase_c"/>
    <property type="match status" value="1"/>
</dbReference>
<evidence type="ECO:0000313" key="13">
    <source>
        <dbReference type="Proteomes" id="UP000000343"/>
    </source>
</evidence>
<dbReference type="InterPro" id="IPR003594">
    <property type="entry name" value="HATPase_dom"/>
</dbReference>
<keyword evidence="3" id="KW-0597">Phosphoprotein</keyword>
<organism evidence="13">
    <name type="scientific">Granulicella tundricola (strain ATCC BAA-1859 / DSM 23138 / MP5ACTX9)</name>
    <dbReference type="NCBI Taxonomy" id="1198114"/>
    <lineage>
        <taxon>Bacteria</taxon>
        <taxon>Pseudomonadati</taxon>
        <taxon>Acidobacteriota</taxon>
        <taxon>Terriglobia</taxon>
        <taxon>Terriglobales</taxon>
        <taxon>Acidobacteriaceae</taxon>
        <taxon>Granulicella</taxon>
    </lineage>
</organism>
<feature type="domain" description="Histidine kinase" evidence="9">
    <location>
        <begin position="332"/>
        <end position="541"/>
    </location>
</feature>
<dbReference type="PROSITE" id="PS50113">
    <property type="entry name" value="PAC"/>
    <property type="match status" value="1"/>
</dbReference>
<evidence type="ECO:0000256" key="2">
    <source>
        <dbReference type="ARBA" id="ARBA00012438"/>
    </source>
</evidence>
<dbReference type="PANTHER" id="PTHR43065:SF10">
    <property type="entry name" value="PEROXIDE STRESS-ACTIVATED HISTIDINE KINASE MAK3"/>
    <property type="match status" value="1"/>
</dbReference>
<evidence type="ECO:0000256" key="8">
    <source>
        <dbReference type="ARBA" id="ARBA00023012"/>
    </source>
</evidence>
<keyword evidence="12" id="KW-0614">Plasmid</keyword>
<dbReference type="GO" id="GO:0000155">
    <property type="term" value="F:phosphorelay sensor kinase activity"/>
    <property type="evidence" value="ECO:0007669"/>
    <property type="project" value="InterPro"/>
</dbReference>
<gene>
    <name evidence="12" type="ordered locus">AciX9_4319</name>
</gene>
<evidence type="ECO:0000256" key="5">
    <source>
        <dbReference type="ARBA" id="ARBA00022741"/>
    </source>
</evidence>
<keyword evidence="13" id="KW-1185">Reference proteome</keyword>
<dbReference type="InterPro" id="IPR003018">
    <property type="entry name" value="GAF"/>
</dbReference>
<dbReference type="PANTHER" id="PTHR43065">
    <property type="entry name" value="SENSOR HISTIDINE KINASE"/>
    <property type="match status" value="1"/>
</dbReference>
<dbReference type="InterPro" id="IPR005467">
    <property type="entry name" value="His_kinase_dom"/>
</dbReference>
<dbReference type="InterPro" id="IPR000014">
    <property type="entry name" value="PAS"/>
</dbReference>
<dbReference type="SMART" id="SM00091">
    <property type="entry name" value="PAS"/>
    <property type="match status" value="1"/>
</dbReference>
<dbReference type="InterPro" id="IPR036890">
    <property type="entry name" value="HATPase_C_sf"/>
</dbReference>
<dbReference type="SUPFAM" id="SSF47384">
    <property type="entry name" value="Homodimeric domain of signal transducing histidine kinase"/>
    <property type="match status" value="1"/>
</dbReference>
<dbReference type="SUPFAM" id="SSF55785">
    <property type="entry name" value="PYP-like sensor domain (PAS domain)"/>
    <property type="match status" value="1"/>
</dbReference>
<dbReference type="GO" id="GO:0005524">
    <property type="term" value="F:ATP binding"/>
    <property type="evidence" value="ECO:0007669"/>
    <property type="project" value="UniProtKB-KW"/>
</dbReference>
<keyword evidence="7" id="KW-0067">ATP-binding</keyword>
<evidence type="ECO:0000256" key="4">
    <source>
        <dbReference type="ARBA" id="ARBA00022679"/>
    </source>
</evidence>
<dbReference type="PROSITE" id="PS50112">
    <property type="entry name" value="PAS"/>
    <property type="match status" value="1"/>
</dbReference>
<dbReference type="Proteomes" id="UP000000343">
    <property type="component" value="Plasmid pACIX903"/>
</dbReference>
<dbReference type="SMART" id="SM00065">
    <property type="entry name" value="GAF"/>
    <property type="match status" value="1"/>
</dbReference>
<dbReference type="InterPro" id="IPR013767">
    <property type="entry name" value="PAS_fold"/>
</dbReference>
<dbReference type="PRINTS" id="PR00344">
    <property type="entry name" value="BCTRLSENSOR"/>
</dbReference>
<dbReference type="SUPFAM" id="SSF55874">
    <property type="entry name" value="ATPase domain of HSP90 chaperone/DNA topoisomerase II/histidine kinase"/>
    <property type="match status" value="1"/>
</dbReference>
<accession>E8X741</accession>
<keyword evidence="6 12" id="KW-0418">Kinase</keyword>
<dbReference type="PROSITE" id="PS50109">
    <property type="entry name" value="HIS_KIN"/>
    <property type="match status" value="1"/>
</dbReference>
<dbReference type="InterPro" id="IPR003661">
    <property type="entry name" value="HisK_dim/P_dom"/>
</dbReference>
<evidence type="ECO:0000259" key="9">
    <source>
        <dbReference type="PROSITE" id="PS50109"/>
    </source>
</evidence>
<evidence type="ECO:0000313" key="12">
    <source>
        <dbReference type="EMBL" id="ADW71275.1"/>
    </source>
</evidence>
<dbReference type="CDD" id="cd00130">
    <property type="entry name" value="PAS"/>
    <property type="match status" value="1"/>
</dbReference>
<dbReference type="Gene3D" id="3.30.450.20">
    <property type="entry name" value="PAS domain"/>
    <property type="match status" value="1"/>
</dbReference>
<protein>
    <recommendedName>
        <fullName evidence="2">histidine kinase</fullName>
        <ecNumber evidence="2">2.7.13.3</ecNumber>
    </recommendedName>
</protein>
<dbReference type="InterPro" id="IPR036097">
    <property type="entry name" value="HisK_dim/P_sf"/>
</dbReference>
<feature type="domain" description="PAS" evidence="10">
    <location>
        <begin position="194"/>
        <end position="242"/>
    </location>
</feature>
<comment type="catalytic activity">
    <reaction evidence="1">
        <text>ATP + protein L-histidine = ADP + protein N-phospho-L-histidine.</text>
        <dbReference type="EC" id="2.7.13.3"/>
    </reaction>
</comment>
<evidence type="ECO:0000259" key="10">
    <source>
        <dbReference type="PROSITE" id="PS50112"/>
    </source>
</evidence>
<dbReference type="Gene3D" id="1.10.287.130">
    <property type="match status" value="1"/>
</dbReference>
<evidence type="ECO:0000256" key="6">
    <source>
        <dbReference type="ARBA" id="ARBA00022777"/>
    </source>
</evidence>
<dbReference type="CDD" id="cd00082">
    <property type="entry name" value="HisKA"/>
    <property type="match status" value="1"/>
</dbReference>
<keyword evidence="4" id="KW-0808">Transferase</keyword>
<reference evidence="13" key="1">
    <citation type="submission" date="2011-01" db="EMBL/GenBank/DDBJ databases">
        <title>Complete sequence of plasmid3 of Acidobacterium sp. MP5ACTX9.</title>
        <authorList>
            <consortium name="US DOE Joint Genome Institute"/>
            <person name="Lucas S."/>
            <person name="Copeland A."/>
            <person name="Lapidus A."/>
            <person name="Cheng J.-F."/>
            <person name="Goodwin L."/>
            <person name="Pitluck S."/>
            <person name="Teshima H."/>
            <person name="Detter J.C."/>
            <person name="Han C."/>
            <person name="Tapia R."/>
            <person name="Land M."/>
            <person name="Hauser L."/>
            <person name="Kyrpides N."/>
            <person name="Ivanova N."/>
            <person name="Ovchinnikova G."/>
            <person name="Pagani I."/>
            <person name="Rawat S.R."/>
            <person name="Mannisto M."/>
            <person name="Haggblom M.M."/>
            <person name="Woyke T."/>
        </authorList>
    </citation>
    <scope>NUCLEOTIDE SEQUENCE [LARGE SCALE GENOMIC DNA]</scope>
    <source>
        <strain evidence="13">MP5ACTX9</strain>
        <plasmid evidence="13">Plasmid pACIX903</plasmid>
    </source>
</reference>
<geneLocation type="plasmid" evidence="12 13">
    <name>pACIX903</name>
</geneLocation>
<dbReference type="Pfam" id="PF01590">
    <property type="entry name" value="GAF"/>
    <property type="match status" value="1"/>
</dbReference>
<dbReference type="InterPro" id="IPR004358">
    <property type="entry name" value="Sig_transdc_His_kin-like_C"/>
</dbReference>
<name>E8X741_GRATM</name>
<dbReference type="OrthoDB" id="110541at2"/>
<dbReference type="RefSeq" id="WP_013572994.1">
    <property type="nucleotide sequence ID" value="NC_015058.1"/>
</dbReference>
<evidence type="ECO:0000259" key="11">
    <source>
        <dbReference type="PROSITE" id="PS50113"/>
    </source>
</evidence>
<dbReference type="NCBIfam" id="TIGR00229">
    <property type="entry name" value="sensory_box"/>
    <property type="match status" value="1"/>
</dbReference>
<dbReference type="GO" id="GO:0006355">
    <property type="term" value="P:regulation of DNA-templated transcription"/>
    <property type="evidence" value="ECO:0007669"/>
    <property type="project" value="InterPro"/>
</dbReference>
<sequence>MLSAPAPDDDAERVATLHSYDILDTSPEEAYEDVTALATFFCETPYATITFVDKERQWFKSEAGFGVNETGRLDGFCACTILQPDPLIIEDTLLDSRFSMNQFVLDGPRIRFYAGAPIVAPNGHVLGTVCVFDDKPRQLASAQVSALKALARQVESLLEQRSTVSRLEAALKASQEAERRLGEVAATQQTMWKRLAEAAAIVDSSDDAILSKDLNGIITSWNLGASRVFGYTAQEMVGTSILRLIPAELHSDEAIIIGKVRAGERAEHFETLRLTKDGRRLQVSLTVSPIKDEQGFVIGASKILRDMSDRKRIEDSLLQAEKLAAAGRMASTLAHEVNNPLEAITNLLYLLRPLVTDIAGINYLTTAESEIARVSHIAKQTLGFYREYTTASPISLSELAQDAIKIYEPRCALKGIQILTSFQSDKILVLRRVEIMQVISNLITNSMYAMPSGGVLSLSVEDAASEGVIVIVQDTGVGIAAQNLPKMFEAFFTTRNAIGTGIGLFVVKNFVEGHGGRIEVESSQGMDDHGTSVRIYLPLRTFST</sequence>
<dbReference type="AlphaFoldDB" id="E8X741"/>
<evidence type="ECO:0000256" key="3">
    <source>
        <dbReference type="ARBA" id="ARBA00022553"/>
    </source>
</evidence>